<dbReference type="EMBL" id="JBEWCH010000008">
    <property type="protein sequence ID" value="MET1475609.1"/>
    <property type="molecule type" value="Genomic_DNA"/>
</dbReference>
<sequence length="70" mass="7867">MNAQRTVAAIRHVAFEGLGSFEWALKARGYAIHYYDAAAHPLDALLKADPDLVVVLVARWAHMMTRVFRS</sequence>
<reference evidence="1 2" key="1">
    <citation type="submission" date="2024-06" db="EMBL/GenBank/DDBJ databases">
        <title>Burkholderia sola in Mexico.</title>
        <authorList>
            <person name="Estrada P."/>
        </authorList>
    </citation>
    <scope>NUCLEOTIDE SEQUENCE [LARGE SCALE GENOMIC DNA]</scope>
    <source>
        <strain evidence="1 2">CpTa8-5</strain>
    </source>
</reference>
<organism evidence="1 2">
    <name type="scientific">Burkholderia sola</name>
    <dbReference type="NCBI Taxonomy" id="2843302"/>
    <lineage>
        <taxon>Bacteria</taxon>
        <taxon>Pseudomonadati</taxon>
        <taxon>Pseudomonadota</taxon>
        <taxon>Betaproteobacteria</taxon>
        <taxon>Burkholderiales</taxon>
        <taxon>Burkholderiaceae</taxon>
        <taxon>Burkholderia</taxon>
        <taxon>Burkholderia cepacia complex</taxon>
    </lineage>
</organism>
<evidence type="ECO:0000313" key="2">
    <source>
        <dbReference type="Proteomes" id="UP001548587"/>
    </source>
</evidence>
<dbReference type="RefSeq" id="WP_209925963.1">
    <property type="nucleotide sequence ID" value="NZ_JBEWCH010000008.1"/>
</dbReference>
<dbReference type="Proteomes" id="UP001548587">
    <property type="component" value="Unassembled WGS sequence"/>
</dbReference>
<proteinExistence type="predicted"/>
<comment type="caution">
    <text evidence="1">The sequence shown here is derived from an EMBL/GenBank/DDBJ whole genome shotgun (WGS) entry which is preliminary data.</text>
</comment>
<evidence type="ECO:0000313" key="1">
    <source>
        <dbReference type="EMBL" id="MET1475609.1"/>
    </source>
</evidence>
<keyword evidence="2" id="KW-1185">Reference proteome</keyword>
<name>A0ABV2C924_9BURK</name>
<accession>A0ABV2C924</accession>
<gene>
    <name evidence="1" type="ORF">ABXL37_15235</name>
</gene>
<protein>
    <submittedName>
        <fullName evidence="1">Uncharacterized protein</fullName>
    </submittedName>
</protein>